<protein>
    <recommendedName>
        <fullName evidence="2">Xylanolytic transcriptional activator regulatory domain-containing protein</fullName>
    </recommendedName>
</protein>
<name>A0A0C3PHN0_PHLG1</name>
<dbReference type="Pfam" id="PF04082">
    <property type="entry name" value="Fungal_trans"/>
    <property type="match status" value="1"/>
</dbReference>
<feature type="non-terminal residue" evidence="3">
    <location>
        <position position="1"/>
    </location>
</feature>
<dbReference type="SMART" id="SM00906">
    <property type="entry name" value="Fungal_trans"/>
    <property type="match status" value="1"/>
</dbReference>
<dbReference type="GO" id="GO:0008270">
    <property type="term" value="F:zinc ion binding"/>
    <property type="evidence" value="ECO:0007669"/>
    <property type="project" value="InterPro"/>
</dbReference>
<dbReference type="GO" id="GO:0003700">
    <property type="term" value="F:DNA-binding transcription factor activity"/>
    <property type="evidence" value="ECO:0007669"/>
    <property type="project" value="InterPro"/>
</dbReference>
<dbReference type="STRING" id="745531.A0A0C3PHN0"/>
<dbReference type="AlphaFoldDB" id="A0A0C3PHN0"/>
<accession>A0A0C3PHN0</accession>
<dbReference type="GO" id="GO:0006351">
    <property type="term" value="P:DNA-templated transcription"/>
    <property type="evidence" value="ECO:0007669"/>
    <property type="project" value="InterPro"/>
</dbReference>
<evidence type="ECO:0000259" key="2">
    <source>
        <dbReference type="SMART" id="SM00906"/>
    </source>
</evidence>
<dbReference type="EMBL" id="KN840544">
    <property type="protein sequence ID" value="KIP05398.1"/>
    <property type="molecule type" value="Genomic_DNA"/>
</dbReference>
<dbReference type="InterPro" id="IPR007219">
    <property type="entry name" value="XnlR_reg_dom"/>
</dbReference>
<gene>
    <name evidence="3" type="ORF">PHLGIDRAFT_74327</name>
</gene>
<dbReference type="HOGENOM" id="CLU_006019_3_1_1"/>
<feature type="domain" description="Xylanolytic transcriptional activator regulatory" evidence="2">
    <location>
        <begin position="129"/>
        <end position="202"/>
    </location>
</feature>
<keyword evidence="1" id="KW-0539">Nucleus</keyword>
<dbReference type="InterPro" id="IPR050987">
    <property type="entry name" value="AtrR-like"/>
</dbReference>
<dbReference type="GO" id="GO:0003677">
    <property type="term" value="F:DNA binding"/>
    <property type="evidence" value="ECO:0007669"/>
    <property type="project" value="InterPro"/>
</dbReference>
<dbReference type="CDD" id="cd12148">
    <property type="entry name" value="fungal_TF_MHR"/>
    <property type="match status" value="1"/>
</dbReference>
<reference evidence="3 4" key="1">
    <citation type="journal article" date="2014" name="PLoS Genet.">
        <title>Analysis of the Phlebiopsis gigantea genome, transcriptome and secretome provides insight into its pioneer colonization strategies of wood.</title>
        <authorList>
            <person name="Hori C."/>
            <person name="Ishida T."/>
            <person name="Igarashi K."/>
            <person name="Samejima M."/>
            <person name="Suzuki H."/>
            <person name="Master E."/>
            <person name="Ferreira P."/>
            <person name="Ruiz-Duenas F.J."/>
            <person name="Held B."/>
            <person name="Canessa P."/>
            <person name="Larrondo L.F."/>
            <person name="Schmoll M."/>
            <person name="Druzhinina I.S."/>
            <person name="Kubicek C.P."/>
            <person name="Gaskell J.A."/>
            <person name="Kersten P."/>
            <person name="St John F."/>
            <person name="Glasner J."/>
            <person name="Sabat G."/>
            <person name="Splinter BonDurant S."/>
            <person name="Syed K."/>
            <person name="Yadav J."/>
            <person name="Mgbeahuruike A.C."/>
            <person name="Kovalchuk A."/>
            <person name="Asiegbu F.O."/>
            <person name="Lackner G."/>
            <person name="Hoffmeister D."/>
            <person name="Rencoret J."/>
            <person name="Gutierrez A."/>
            <person name="Sun H."/>
            <person name="Lindquist E."/>
            <person name="Barry K."/>
            <person name="Riley R."/>
            <person name="Grigoriev I.V."/>
            <person name="Henrissat B."/>
            <person name="Kues U."/>
            <person name="Berka R.M."/>
            <person name="Martinez A.T."/>
            <person name="Covert S.F."/>
            <person name="Blanchette R.A."/>
            <person name="Cullen D."/>
        </authorList>
    </citation>
    <scope>NUCLEOTIDE SEQUENCE [LARGE SCALE GENOMIC DNA]</scope>
    <source>
        <strain evidence="3 4">11061_1 CR5-6</strain>
    </source>
</reference>
<keyword evidence="4" id="KW-1185">Reference proteome</keyword>
<evidence type="ECO:0000256" key="1">
    <source>
        <dbReference type="ARBA" id="ARBA00023242"/>
    </source>
</evidence>
<organism evidence="3 4">
    <name type="scientific">Phlebiopsis gigantea (strain 11061_1 CR5-6)</name>
    <name type="common">White-rot fungus</name>
    <name type="synonym">Peniophora gigantea</name>
    <dbReference type="NCBI Taxonomy" id="745531"/>
    <lineage>
        <taxon>Eukaryota</taxon>
        <taxon>Fungi</taxon>
        <taxon>Dikarya</taxon>
        <taxon>Basidiomycota</taxon>
        <taxon>Agaricomycotina</taxon>
        <taxon>Agaricomycetes</taxon>
        <taxon>Polyporales</taxon>
        <taxon>Phanerochaetaceae</taxon>
        <taxon>Phlebiopsis</taxon>
    </lineage>
</organism>
<dbReference type="OrthoDB" id="4456959at2759"/>
<evidence type="ECO:0000313" key="3">
    <source>
        <dbReference type="EMBL" id="KIP05398.1"/>
    </source>
</evidence>
<dbReference type="PANTHER" id="PTHR46910:SF38">
    <property type="entry name" value="ZN(2)-C6 FUNGAL-TYPE DOMAIN-CONTAINING PROTEIN"/>
    <property type="match status" value="1"/>
</dbReference>
<dbReference type="Proteomes" id="UP000053257">
    <property type="component" value="Unassembled WGS sequence"/>
</dbReference>
<dbReference type="PANTHER" id="PTHR46910">
    <property type="entry name" value="TRANSCRIPTION FACTOR PDR1"/>
    <property type="match status" value="1"/>
</dbReference>
<sequence>PETPYPLEAFPEPTLLARLVEEYFFHFSVYFPLLHRPTFEGNIRDGLHLRDEGFGSTLLLVCALAGRFSSDARVLPTETKSWHWAGWPWFQRVRSTRKLINLTSPTLYDLQLCVLVACYITMSPVVHAVYPIIGHGIRIAQDMGVHRRTMYGPRLTIEEELKKRAFWCLICMECGLCDRLGRPYNIHYEDFDLDLPVECDDEYWTNDDPDLAFKQPPGKPSKASVFIQVIRLGRILSHAYRIIHRAPIEKLLSNPDEAQRAVSQIDSELNEFITSLPDHLKWDTQNDDFFVHQSAMLHASYYTIQITVHRPFVPLPKRPSPLSFPSLAICTNAARSCIRVMEVQYYKLGSSLSLHWYQMSLFTCSVILLLNVWYGKMAGIAINPEKELEDVKKAMHMLQSLESRWVVFNVGKALNV</sequence>
<evidence type="ECO:0000313" key="4">
    <source>
        <dbReference type="Proteomes" id="UP000053257"/>
    </source>
</evidence>
<proteinExistence type="predicted"/>